<evidence type="ECO:0000256" key="1">
    <source>
        <dbReference type="SAM" id="SignalP"/>
    </source>
</evidence>
<gene>
    <name evidence="2" type="ORF">SAMN05444340_11697</name>
</gene>
<evidence type="ECO:0000313" key="3">
    <source>
        <dbReference type="Proteomes" id="UP000199286"/>
    </source>
</evidence>
<dbReference type="InterPro" id="IPR033786">
    <property type="entry name" value="TTHB210-like"/>
</dbReference>
<organism evidence="2 3">
    <name type="scientific">Citreimonas salinaria</name>
    <dbReference type="NCBI Taxonomy" id="321339"/>
    <lineage>
        <taxon>Bacteria</taxon>
        <taxon>Pseudomonadati</taxon>
        <taxon>Pseudomonadota</taxon>
        <taxon>Alphaproteobacteria</taxon>
        <taxon>Rhodobacterales</taxon>
        <taxon>Roseobacteraceae</taxon>
        <taxon>Citreimonas</taxon>
    </lineage>
</organism>
<evidence type="ECO:0000313" key="2">
    <source>
        <dbReference type="EMBL" id="SDY74485.1"/>
    </source>
</evidence>
<keyword evidence="1" id="KW-0732">Signal</keyword>
<sequence>MTIHRTLRAALLAGMAPLAAAAQGIEFGPDMQLGEGTVRAFAETDAAGIATRIGIEMSEDAVGTLGHDMIFVTVPLPEVALEAGYDHVSLDWMPHGHAPGDLFGVPHFDVHFYMTTEAERLAIDPADPFFMEKAANRPSADLMPPNFMPPPELDPIPAMGEHWLDVTDPVFAGQPFEAVLIYGAWDGDVIFVEPMVTRDLLLSRRDYGGALGQPARVEAPVSLPNAWSVSFDAETGVHVVSIDALEARGPDEGIAAPATN</sequence>
<dbReference type="Proteomes" id="UP000199286">
    <property type="component" value="Unassembled WGS sequence"/>
</dbReference>
<name>A0A1H3MEQ2_9RHOB</name>
<protein>
    <recommendedName>
        <fullName evidence="4">DUF5602 domain-containing protein</fullName>
    </recommendedName>
</protein>
<dbReference type="EMBL" id="FNPF01000016">
    <property type="protein sequence ID" value="SDY74485.1"/>
    <property type="molecule type" value="Genomic_DNA"/>
</dbReference>
<feature type="signal peptide" evidence="1">
    <location>
        <begin position="1"/>
        <end position="21"/>
    </location>
</feature>
<dbReference type="OrthoDB" id="2867208at2"/>
<dbReference type="STRING" id="321339.SAMN05444340_11697"/>
<dbReference type="AlphaFoldDB" id="A0A1H3MEQ2"/>
<keyword evidence="3" id="KW-1185">Reference proteome</keyword>
<accession>A0A1H3MEQ2</accession>
<feature type="chain" id="PRO_5011644807" description="DUF5602 domain-containing protein" evidence="1">
    <location>
        <begin position="22"/>
        <end position="260"/>
    </location>
</feature>
<dbReference type="CDD" id="cd11669">
    <property type="entry name" value="TTHB210-like"/>
    <property type="match status" value="1"/>
</dbReference>
<dbReference type="RefSeq" id="WP_089884995.1">
    <property type="nucleotide sequence ID" value="NZ_FNPF01000016.1"/>
</dbReference>
<evidence type="ECO:0008006" key="4">
    <source>
        <dbReference type="Google" id="ProtNLM"/>
    </source>
</evidence>
<proteinExistence type="predicted"/>
<reference evidence="2 3" key="1">
    <citation type="submission" date="2016-10" db="EMBL/GenBank/DDBJ databases">
        <authorList>
            <person name="de Groot N.N."/>
        </authorList>
    </citation>
    <scope>NUCLEOTIDE SEQUENCE [LARGE SCALE GENOMIC DNA]</scope>
    <source>
        <strain evidence="2 3">DSM 26880</strain>
    </source>
</reference>